<dbReference type="STRING" id="1182545.A0A072Q3C4"/>
<gene>
    <name evidence="2" type="ORF">A1O9_00372</name>
</gene>
<dbReference type="GO" id="GO:0005739">
    <property type="term" value="C:mitochondrion"/>
    <property type="evidence" value="ECO:0007669"/>
    <property type="project" value="TreeGrafter"/>
</dbReference>
<dbReference type="Pfam" id="PF25137">
    <property type="entry name" value="ADH_Fe_C"/>
    <property type="match status" value="1"/>
</dbReference>
<dbReference type="AlphaFoldDB" id="A0A072Q3C4"/>
<feature type="domain" description="Fe-containing alcohol dehydrogenase-like C-terminal" evidence="1">
    <location>
        <begin position="100"/>
        <end position="219"/>
    </location>
</feature>
<dbReference type="HOGENOM" id="CLU_1240146_0_0_1"/>
<dbReference type="Proteomes" id="UP000027920">
    <property type="component" value="Unassembled WGS sequence"/>
</dbReference>
<evidence type="ECO:0000313" key="3">
    <source>
        <dbReference type="Proteomes" id="UP000027920"/>
    </source>
</evidence>
<evidence type="ECO:0000259" key="1">
    <source>
        <dbReference type="Pfam" id="PF25137"/>
    </source>
</evidence>
<organism evidence="2 3">
    <name type="scientific">Exophiala aquamarina CBS 119918</name>
    <dbReference type="NCBI Taxonomy" id="1182545"/>
    <lineage>
        <taxon>Eukaryota</taxon>
        <taxon>Fungi</taxon>
        <taxon>Dikarya</taxon>
        <taxon>Ascomycota</taxon>
        <taxon>Pezizomycotina</taxon>
        <taxon>Eurotiomycetes</taxon>
        <taxon>Chaetothyriomycetidae</taxon>
        <taxon>Chaetothyriales</taxon>
        <taxon>Herpotrichiellaceae</taxon>
        <taxon>Exophiala</taxon>
    </lineage>
</organism>
<dbReference type="VEuPathDB" id="FungiDB:A1O9_00372"/>
<dbReference type="Gene3D" id="1.20.1090.10">
    <property type="entry name" value="Dehydroquinate synthase-like - alpha domain"/>
    <property type="match status" value="2"/>
</dbReference>
<protein>
    <recommendedName>
        <fullName evidence="1">Fe-containing alcohol dehydrogenase-like C-terminal domain-containing protein</fullName>
    </recommendedName>
</protein>
<dbReference type="InterPro" id="IPR039697">
    <property type="entry name" value="Alcohol_dehydrogenase_Fe"/>
</dbReference>
<dbReference type="GeneID" id="25275324"/>
<dbReference type="RefSeq" id="XP_013264990.1">
    <property type="nucleotide sequence ID" value="XM_013409536.1"/>
</dbReference>
<evidence type="ECO:0000313" key="2">
    <source>
        <dbReference type="EMBL" id="KEF62400.1"/>
    </source>
</evidence>
<accession>A0A072Q3C4</accession>
<name>A0A072Q3C4_9EURO</name>
<dbReference type="InterPro" id="IPR056798">
    <property type="entry name" value="ADH_Fe_C"/>
</dbReference>
<dbReference type="SUPFAM" id="SSF56796">
    <property type="entry name" value="Dehydroquinate synthase-like"/>
    <property type="match status" value="1"/>
</dbReference>
<keyword evidence="3" id="KW-1185">Reference proteome</keyword>
<dbReference type="EMBL" id="AMGV01000001">
    <property type="protein sequence ID" value="KEF62400.1"/>
    <property type="molecule type" value="Genomic_DNA"/>
</dbReference>
<comment type="caution">
    <text evidence="2">The sequence shown here is derived from an EMBL/GenBank/DDBJ whole genome shotgun (WGS) entry which is preliminary data.</text>
</comment>
<sequence>MHLSQRMQGPNPPHFTLDKQMRCLRLRSRDPGIVVLDPGITAYTPSRLLLGTSVRAIDHCVETAYSLQSNETGDRAAVAGLKLLVPALLKYKRDPSDFGAIGHQLGPLGVSHGETSCILLPAACVFNASGAANVQRQQRLARELLSYPELTDLAQDGKESLAELLELLIRAMELPRTLKELEIGRDVFDLDAEYTLSDMCAKTNPVLLGRKKNVLEILEMVAE</sequence>
<dbReference type="PANTHER" id="PTHR11496">
    <property type="entry name" value="ALCOHOL DEHYDROGENASE"/>
    <property type="match status" value="1"/>
</dbReference>
<dbReference type="OrthoDB" id="339764at2759"/>
<reference evidence="2 3" key="1">
    <citation type="submission" date="2013-03" db="EMBL/GenBank/DDBJ databases">
        <title>The Genome Sequence of Exophiala aquamarina CBS 119918.</title>
        <authorList>
            <consortium name="The Broad Institute Genomics Platform"/>
            <person name="Cuomo C."/>
            <person name="de Hoog S."/>
            <person name="Gorbushina A."/>
            <person name="Walker B."/>
            <person name="Young S.K."/>
            <person name="Zeng Q."/>
            <person name="Gargeya S."/>
            <person name="Fitzgerald M."/>
            <person name="Haas B."/>
            <person name="Abouelleil A."/>
            <person name="Allen A.W."/>
            <person name="Alvarado L."/>
            <person name="Arachchi H.M."/>
            <person name="Berlin A.M."/>
            <person name="Chapman S.B."/>
            <person name="Gainer-Dewar J."/>
            <person name="Goldberg J."/>
            <person name="Griggs A."/>
            <person name="Gujja S."/>
            <person name="Hansen M."/>
            <person name="Howarth C."/>
            <person name="Imamovic A."/>
            <person name="Ireland A."/>
            <person name="Larimer J."/>
            <person name="McCowan C."/>
            <person name="Murphy C."/>
            <person name="Pearson M."/>
            <person name="Poon T.W."/>
            <person name="Priest M."/>
            <person name="Roberts A."/>
            <person name="Saif S."/>
            <person name="Shea T."/>
            <person name="Sisk P."/>
            <person name="Sykes S."/>
            <person name="Wortman J."/>
            <person name="Nusbaum C."/>
            <person name="Birren B."/>
        </authorList>
    </citation>
    <scope>NUCLEOTIDE SEQUENCE [LARGE SCALE GENOMIC DNA]</scope>
    <source>
        <strain evidence="2 3">CBS 119918</strain>
    </source>
</reference>
<dbReference type="PANTHER" id="PTHR11496:SF107">
    <property type="entry name" value="ALCOHOL DEHYDROGENASE, PUTATIVE (AFU_ORTHOLOGUE AFUA_1G06800)-RELATED"/>
    <property type="match status" value="1"/>
</dbReference>
<proteinExistence type="predicted"/>
<dbReference type="GO" id="GO:0004022">
    <property type="term" value="F:alcohol dehydrogenase (NAD+) activity"/>
    <property type="evidence" value="ECO:0007669"/>
    <property type="project" value="TreeGrafter"/>
</dbReference>